<protein>
    <submittedName>
        <fullName evidence="1">Uncharacterized protein</fullName>
    </submittedName>
</protein>
<name>A0A0F9LRR1_9ZZZZ</name>
<sequence length="42" mass="4835">MTDESYRMSLILSGIRNLLEQNNKNGVNDYLVSLMDKEMGLK</sequence>
<dbReference type="AlphaFoldDB" id="A0A0F9LRR1"/>
<comment type="caution">
    <text evidence="1">The sequence shown here is derived from an EMBL/GenBank/DDBJ whole genome shotgun (WGS) entry which is preliminary data.</text>
</comment>
<reference evidence="1" key="1">
    <citation type="journal article" date="2015" name="Nature">
        <title>Complex archaea that bridge the gap between prokaryotes and eukaryotes.</title>
        <authorList>
            <person name="Spang A."/>
            <person name="Saw J.H."/>
            <person name="Jorgensen S.L."/>
            <person name="Zaremba-Niedzwiedzka K."/>
            <person name="Martijn J."/>
            <person name="Lind A.E."/>
            <person name="van Eijk R."/>
            <person name="Schleper C."/>
            <person name="Guy L."/>
            <person name="Ettema T.J."/>
        </authorList>
    </citation>
    <scope>NUCLEOTIDE SEQUENCE</scope>
</reference>
<accession>A0A0F9LRR1</accession>
<proteinExistence type="predicted"/>
<gene>
    <name evidence="1" type="ORF">LCGC14_1164790</name>
</gene>
<evidence type="ECO:0000313" key="1">
    <source>
        <dbReference type="EMBL" id="KKM97769.1"/>
    </source>
</evidence>
<organism evidence="1">
    <name type="scientific">marine sediment metagenome</name>
    <dbReference type="NCBI Taxonomy" id="412755"/>
    <lineage>
        <taxon>unclassified sequences</taxon>
        <taxon>metagenomes</taxon>
        <taxon>ecological metagenomes</taxon>
    </lineage>
</organism>
<dbReference type="EMBL" id="LAZR01005710">
    <property type="protein sequence ID" value="KKM97769.1"/>
    <property type="molecule type" value="Genomic_DNA"/>
</dbReference>